<feature type="transmembrane region" description="Helical" evidence="1">
    <location>
        <begin position="72"/>
        <end position="94"/>
    </location>
</feature>
<evidence type="ECO:0000313" key="3">
    <source>
        <dbReference type="Proteomes" id="UP000018144"/>
    </source>
</evidence>
<keyword evidence="1" id="KW-0812">Transmembrane</keyword>
<organism evidence="2 3">
    <name type="scientific">Pyronema omphalodes (strain CBS 100304)</name>
    <name type="common">Pyronema confluens</name>
    <dbReference type="NCBI Taxonomy" id="1076935"/>
    <lineage>
        <taxon>Eukaryota</taxon>
        <taxon>Fungi</taxon>
        <taxon>Dikarya</taxon>
        <taxon>Ascomycota</taxon>
        <taxon>Pezizomycotina</taxon>
        <taxon>Pezizomycetes</taxon>
        <taxon>Pezizales</taxon>
        <taxon>Pyronemataceae</taxon>
        <taxon>Pyronema</taxon>
    </lineage>
</organism>
<sequence>MRQLPFMDGGIWQDMKPALVYLSSTIKMLARSVLHSSLRTTVRQAMPVQKRFSGHVIYDPERRRWSENPDKGWLVTLVAVGGLTYGLTIGLRWADNWKTGRE</sequence>
<gene>
    <name evidence="2" type="ORF">PCON_10515</name>
</gene>
<proteinExistence type="predicted"/>
<evidence type="ECO:0000313" key="2">
    <source>
        <dbReference type="EMBL" id="CCX10921.1"/>
    </source>
</evidence>
<keyword evidence="1" id="KW-1133">Transmembrane helix</keyword>
<reference evidence="2 3" key="1">
    <citation type="journal article" date="2013" name="PLoS Genet.">
        <title>The genome and development-dependent transcriptomes of Pyronema confluens: a window into fungal evolution.</title>
        <authorList>
            <person name="Traeger S."/>
            <person name="Altegoer F."/>
            <person name="Freitag M."/>
            <person name="Gabaldon T."/>
            <person name="Kempken F."/>
            <person name="Kumar A."/>
            <person name="Marcet-Houben M."/>
            <person name="Poggeler S."/>
            <person name="Stajich J.E."/>
            <person name="Nowrousian M."/>
        </authorList>
    </citation>
    <scope>NUCLEOTIDE SEQUENCE [LARGE SCALE GENOMIC DNA]</scope>
    <source>
        <strain evidence="3">CBS 100304</strain>
        <tissue evidence="2">Vegetative mycelium</tissue>
    </source>
</reference>
<evidence type="ECO:0000256" key="1">
    <source>
        <dbReference type="SAM" id="Phobius"/>
    </source>
</evidence>
<keyword evidence="3" id="KW-1185">Reference proteome</keyword>
<keyword evidence="1" id="KW-0472">Membrane</keyword>
<dbReference type="AlphaFoldDB" id="U4L407"/>
<dbReference type="EMBL" id="HF935578">
    <property type="protein sequence ID" value="CCX10921.1"/>
    <property type="molecule type" value="Genomic_DNA"/>
</dbReference>
<dbReference type="Proteomes" id="UP000018144">
    <property type="component" value="Unassembled WGS sequence"/>
</dbReference>
<dbReference type="OrthoDB" id="10403456at2759"/>
<protein>
    <submittedName>
        <fullName evidence="2">Uncharacterized protein</fullName>
    </submittedName>
</protein>
<accession>U4L407</accession>
<name>U4L407_PYROM</name>